<name>A0A0N7KMK3_ORYSJ</name>
<organism evidence="2 3">
    <name type="scientific">Oryza sativa subsp. japonica</name>
    <name type="common">Rice</name>
    <dbReference type="NCBI Taxonomy" id="39947"/>
    <lineage>
        <taxon>Eukaryota</taxon>
        <taxon>Viridiplantae</taxon>
        <taxon>Streptophyta</taxon>
        <taxon>Embryophyta</taxon>
        <taxon>Tracheophyta</taxon>
        <taxon>Spermatophyta</taxon>
        <taxon>Magnoliopsida</taxon>
        <taxon>Liliopsida</taxon>
        <taxon>Poales</taxon>
        <taxon>Poaceae</taxon>
        <taxon>BOP clade</taxon>
        <taxon>Oryzoideae</taxon>
        <taxon>Oryzeae</taxon>
        <taxon>Oryzinae</taxon>
        <taxon>Oryza</taxon>
        <taxon>Oryza sativa</taxon>
    </lineage>
</organism>
<feature type="region of interest" description="Disordered" evidence="1">
    <location>
        <begin position="26"/>
        <end position="103"/>
    </location>
</feature>
<dbReference type="InParanoid" id="A0A0N7KMK3"/>
<dbReference type="InterPro" id="IPR044509">
    <property type="entry name" value="RIC2/4"/>
</dbReference>
<evidence type="ECO:0000256" key="1">
    <source>
        <dbReference type="SAM" id="MobiDB-lite"/>
    </source>
</evidence>
<protein>
    <submittedName>
        <fullName evidence="2">Os06g0669075 protein</fullName>
    </submittedName>
</protein>
<evidence type="ECO:0000313" key="2">
    <source>
        <dbReference type="EMBL" id="BAS99057.1"/>
    </source>
</evidence>
<reference evidence="3" key="1">
    <citation type="journal article" date="2005" name="Nature">
        <title>The map-based sequence of the rice genome.</title>
        <authorList>
            <consortium name="International rice genome sequencing project (IRGSP)"/>
            <person name="Matsumoto T."/>
            <person name="Wu J."/>
            <person name="Kanamori H."/>
            <person name="Katayose Y."/>
            <person name="Fujisawa M."/>
            <person name="Namiki N."/>
            <person name="Mizuno H."/>
            <person name="Yamamoto K."/>
            <person name="Antonio B.A."/>
            <person name="Baba T."/>
            <person name="Sakata K."/>
            <person name="Nagamura Y."/>
            <person name="Aoki H."/>
            <person name="Arikawa K."/>
            <person name="Arita K."/>
            <person name="Bito T."/>
            <person name="Chiden Y."/>
            <person name="Fujitsuka N."/>
            <person name="Fukunaka R."/>
            <person name="Hamada M."/>
            <person name="Harada C."/>
            <person name="Hayashi A."/>
            <person name="Hijishita S."/>
            <person name="Honda M."/>
            <person name="Hosokawa S."/>
            <person name="Ichikawa Y."/>
            <person name="Idonuma A."/>
            <person name="Iijima M."/>
            <person name="Ikeda M."/>
            <person name="Ikeno M."/>
            <person name="Ito K."/>
            <person name="Ito S."/>
            <person name="Ito T."/>
            <person name="Ito Y."/>
            <person name="Ito Y."/>
            <person name="Iwabuchi A."/>
            <person name="Kamiya K."/>
            <person name="Karasawa W."/>
            <person name="Kurita K."/>
            <person name="Katagiri S."/>
            <person name="Kikuta A."/>
            <person name="Kobayashi H."/>
            <person name="Kobayashi N."/>
            <person name="Machita K."/>
            <person name="Maehara T."/>
            <person name="Masukawa M."/>
            <person name="Mizubayashi T."/>
            <person name="Mukai Y."/>
            <person name="Nagasaki H."/>
            <person name="Nagata Y."/>
            <person name="Naito S."/>
            <person name="Nakashima M."/>
            <person name="Nakama Y."/>
            <person name="Nakamichi Y."/>
            <person name="Nakamura M."/>
            <person name="Meguro A."/>
            <person name="Negishi M."/>
            <person name="Ohta I."/>
            <person name="Ohta T."/>
            <person name="Okamoto M."/>
            <person name="Ono N."/>
            <person name="Saji S."/>
            <person name="Sakaguchi M."/>
            <person name="Sakai K."/>
            <person name="Shibata M."/>
            <person name="Shimokawa T."/>
            <person name="Song J."/>
            <person name="Takazaki Y."/>
            <person name="Terasawa K."/>
            <person name="Tsugane M."/>
            <person name="Tsuji K."/>
            <person name="Ueda S."/>
            <person name="Waki K."/>
            <person name="Yamagata H."/>
            <person name="Yamamoto M."/>
            <person name="Yamamoto S."/>
            <person name="Yamane H."/>
            <person name="Yoshiki S."/>
            <person name="Yoshihara R."/>
            <person name="Yukawa K."/>
            <person name="Zhong H."/>
            <person name="Yano M."/>
            <person name="Yuan Q."/>
            <person name="Ouyang S."/>
            <person name="Liu J."/>
            <person name="Jones K.M."/>
            <person name="Gansberger K."/>
            <person name="Moffat K."/>
            <person name="Hill J."/>
            <person name="Bera J."/>
            <person name="Fadrosh D."/>
            <person name="Jin S."/>
            <person name="Johri S."/>
            <person name="Kim M."/>
            <person name="Overton L."/>
            <person name="Reardon M."/>
            <person name="Tsitrin T."/>
            <person name="Vuong H."/>
            <person name="Weaver B."/>
            <person name="Ciecko A."/>
            <person name="Tallon L."/>
            <person name="Jackson J."/>
            <person name="Pai G."/>
            <person name="Aken S.V."/>
            <person name="Utterback T."/>
            <person name="Reidmuller S."/>
            <person name="Feldblyum T."/>
            <person name="Hsiao J."/>
            <person name="Zismann V."/>
            <person name="Iobst S."/>
            <person name="de Vazeille A.R."/>
            <person name="Buell C.R."/>
            <person name="Ying K."/>
            <person name="Li Y."/>
            <person name="Lu T."/>
            <person name="Huang Y."/>
            <person name="Zhao Q."/>
            <person name="Feng Q."/>
            <person name="Zhang L."/>
            <person name="Zhu J."/>
            <person name="Weng Q."/>
            <person name="Mu J."/>
            <person name="Lu Y."/>
            <person name="Fan D."/>
            <person name="Liu Y."/>
            <person name="Guan J."/>
            <person name="Zhang Y."/>
            <person name="Yu S."/>
            <person name="Liu X."/>
            <person name="Zhang Y."/>
            <person name="Hong G."/>
            <person name="Han B."/>
            <person name="Choisne N."/>
            <person name="Demange N."/>
            <person name="Orjeda G."/>
            <person name="Samain S."/>
            <person name="Cattolico L."/>
            <person name="Pelletier E."/>
            <person name="Couloux A."/>
            <person name="Segurens B."/>
            <person name="Wincker P."/>
            <person name="D'Hont A."/>
            <person name="Scarpelli C."/>
            <person name="Weissenbach J."/>
            <person name="Salanoubat M."/>
            <person name="Quetier F."/>
            <person name="Yu Y."/>
            <person name="Kim H.R."/>
            <person name="Rambo T."/>
            <person name="Currie J."/>
            <person name="Collura K."/>
            <person name="Luo M."/>
            <person name="Yang T."/>
            <person name="Ammiraju J.S.S."/>
            <person name="Engler F."/>
            <person name="Soderlund C."/>
            <person name="Wing R.A."/>
            <person name="Palmer L.E."/>
            <person name="de la Bastide M."/>
            <person name="Spiegel L."/>
            <person name="Nascimento L."/>
            <person name="Zutavern T."/>
            <person name="O'Shaughnessy A."/>
            <person name="Dike S."/>
            <person name="Dedhia N."/>
            <person name="Preston R."/>
            <person name="Balija V."/>
            <person name="McCombie W.R."/>
            <person name="Chow T."/>
            <person name="Chen H."/>
            <person name="Chung M."/>
            <person name="Chen C."/>
            <person name="Shaw J."/>
            <person name="Wu H."/>
            <person name="Hsiao K."/>
            <person name="Chao Y."/>
            <person name="Chu M."/>
            <person name="Cheng C."/>
            <person name="Hour A."/>
            <person name="Lee P."/>
            <person name="Lin S."/>
            <person name="Lin Y."/>
            <person name="Liou J."/>
            <person name="Liu S."/>
            <person name="Hsing Y."/>
            <person name="Raghuvanshi S."/>
            <person name="Mohanty A."/>
            <person name="Bharti A.K."/>
            <person name="Gaur A."/>
            <person name="Gupta V."/>
            <person name="Kumar D."/>
            <person name="Ravi V."/>
            <person name="Vij S."/>
            <person name="Kapur A."/>
            <person name="Khurana P."/>
            <person name="Khurana P."/>
            <person name="Khurana J.P."/>
            <person name="Tyagi A.K."/>
            <person name="Gaikwad K."/>
            <person name="Singh A."/>
            <person name="Dalal V."/>
            <person name="Srivastava S."/>
            <person name="Dixit A."/>
            <person name="Pal A.K."/>
            <person name="Ghazi I.A."/>
            <person name="Yadav M."/>
            <person name="Pandit A."/>
            <person name="Bhargava A."/>
            <person name="Sureshbabu K."/>
            <person name="Batra K."/>
            <person name="Sharma T.R."/>
            <person name="Mohapatra T."/>
            <person name="Singh N.K."/>
            <person name="Messing J."/>
            <person name="Nelson A.B."/>
            <person name="Fuks G."/>
            <person name="Kavchok S."/>
            <person name="Keizer G."/>
            <person name="Linton E."/>
            <person name="Llaca V."/>
            <person name="Song R."/>
            <person name="Tanyolac B."/>
            <person name="Young S."/>
            <person name="Ho-Il K."/>
            <person name="Hahn J.H."/>
            <person name="Sangsakoo G."/>
            <person name="Vanavichit A."/>
            <person name="de Mattos Luiz.A.T."/>
            <person name="Zimmer P.D."/>
            <person name="Malone G."/>
            <person name="Dellagostin O."/>
            <person name="de Oliveira A.C."/>
            <person name="Bevan M."/>
            <person name="Bancroft I."/>
            <person name="Minx P."/>
            <person name="Cordum H."/>
            <person name="Wilson R."/>
            <person name="Cheng Z."/>
            <person name="Jin W."/>
            <person name="Jiang J."/>
            <person name="Leong S.A."/>
            <person name="Iwama H."/>
            <person name="Gojobori T."/>
            <person name="Itoh T."/>
            <person name="Niimura Y."/>
            <person name="Fujii Y."/>
            <person name="Habara T."/>
            <person name="Sakai H."/>
            <person name="Sato Y."/>
            <person name="Wilson G."/>
            <person name="Kumar K."/>
            <person name="McCouch S."/>
            <person name="Juretic N."/>
            <person name="Hoen D."/>
            <person name="Wright S."/>
            <person name="Bruskiewich R."/>
            <person name="Bureau T."/>
            <person name="Miyao A."/>
            <person name="Hirochika H."/>
            <person name="Nishikawa T."/>
            <person name="Kadowaki K."/>
            <person name="Sugiura M."/>
            <person name="Burr B."/>
            <person name="Sasaki T."/>
        </authorList>
    </citation>
    <scope>NUCLEOTIDE SEQUENCE [LARGE SCALE GENOMIC DNA]</scope>
    <source>
        <strain evidence="3">cv. Nipponbare</strain>
    </source>
</reference>
<reference evidence="2 3" key="3">
    <citation type="journal article" date="2013" name="Rice">
        <title>Improvement of the Oryza sativa Nipponbare reference genome using next generation sequence and optical map data.</title>
        <authorList>
            <person name="Kawahara Y."/>
            <person name="de la Bastide M."/>
            <person name="Hamilton J.P."/>
            <person name="Kanamori H."/>
            <person name="McCombie W.R."/>
            <person name="Ouyang S."/>
            <person name="Schwartz D.C."/>
            <person name="Tanaka T."/>
            <person name="Wu J."/>
            <person name="Zhou S."/>
            <person name="Childs K.L."/>
            <person name="Davidson R.M."/>
            <person name="Lin H."/>
            <person name="Quesada-Ocampo L."/>
            <person name="Vaillancourt B."/>
            <person name="Sakai H."/>
            <person name="Lee S.S."/>
            <person name="Kim J."/>
            <person name="Numa H."/>
            <person name="Itoh T."/>
            <person name="Buell C.R."/>
            <person name="Matsumoto T."/>
        </authorList>
    </citation>
    <scope>NUCLEOTIDE SEQUENCE [LARGE SCALE GENOMIC DNA]</scope>
    <source>
        <strain evidence="3">cv. Nipponbare</strain>
    </source>
</reference>
<dbReference type="AlphaFoldDB" id="A0A0N7KMK3"/>
<keyword evidence="3" id="KW-1185">Reference proteome</keyword>
<dbReference type="SUPFAM" id="SSF49599">
    <property type="entry name" value="TRAF domain-like"/>
    <property type="match status" value="1"/>
</dbReference>
<dbReference type="GO" id="GO:0009860">
    <property type="term" value="P:pollen tube growth"/>
    <property type="evidence" value="ECO:0000318"/>
    <property type="project" value="GO_Central"/>
</dbReference>
<dbReference type="PANTHER" id="PTHR46931">
    <property type="entry name" value="CRIB DOMAIN-CONTAINING PROTEIN RIC2"/>
    <property type="match status" value="1"/>
</dbReference>
<sequence>MSNSGKEQRRMDRFIVIPFSTCRNGSSVDVVDGGGKSGKKPQGGGGEGGGAADHHRQHVAHIGWDGSTNTTTSLRSWNRAAPPSSSSSTTTASTSSALAAPSAAWENASTIRETLSRAVQRFAFTQAVQTSVYNAPFAQARSPPLACLGSASMAPSSNLTQAARAVHKFNVNGYSATKAMAKHEHVSSKRLTVAGYAWEIHYTPGHDAHWHYWVAFKLVFLGIGEQAQRAGGDDDDNDAGAIKA</sequence>
<dbReference type="PANTHER" id="PTHR46931:SF14">
    <property type="entry name" value="CRIB DOMAIN-CONTAINING PROTEIN RIC2"/>
    <property type="match status" value="1"/>
</dbReference>
<dbReference type="EMBL" id="AP014962">
    <property type="protein sequence ID" value="BAS99057.1"/>
    <property type="molecule type" value="Genomic_DNA"/>
</dbReference>
<dbReference type="PaxDb" id="39947-A0A0N7KMK3"/>
<accession>A0A0N7KMK3</accession>
<evidence type="ECO:0000313" key="3">
    <source>
        <dbReference type="Proteomes" id="UP000059680"/>
    </source>
</evidence>
<feature type="compositionally biased region" description="Low complexity" evidence="1">
    <location>
        <begin position="80"/>
        <end position="103"/>
    </location>
</feature>
<proteinExistence type="predicted"/>
<dbReference type="Proteomes" id="UP000059680">
    <property type="component" value="Chromosome 6"/>
</dbReference>
<dbReference type="STRING" id="39947.A0A0N7KMK3"/>
<reference evidence="2 3" key="2">
    <citation type="journal article" date="2013" name="Plant Cell Physiol.">
        <title>Rice Annotation Project Database (RAP-DB): an integrative and interactive database for rice genomics.</title>
        <authorList>
            <person name="Sakai H."/>
            <person name="Lee S.S."/>
            <person name="Tanaka T."/>
            <person name="Numa H."/>
            <person name="Kim J."/>
            <person name="Kawahara Y."/>
            <person name="Wakimoto H."/>
            <person name="Yang C.C."/>
            <person name="Iwamoto M."/>
            <person name="Abe T."/>
            <person name="Yamada Y."/>
            <person name="Muto A."/>
            <person name="Inokuchi H."/>
            <person name="Ikemura T."/>
            <person name="Matsumoto T."/>
            <person name="Sasaki T."/>
            <person name="Itoh T."/>
        </authorList>
    </citation>
    <scope>NUCLEOTIDE SEQUENCE [LARGE SCALE GENOMIC DNA]</scope>
    <source>
        <strain evidence="3">cv. Nipponbare</strain>
    </source>
</reference>
<dbReference type="GO" id="GO:0005886">
    <property type="term" value="C:plasma membrane"/>
    <property type="evidence" value="ECO:0000318"/>
    <property type="project" value="GO_Central"/>
</dbReference>
<feature type="compositionally biased region" description="Gly residues" evidence="1">
    <location>
        <begin position="32"/>
        <end position="51"/>
    </location>
</feature>
<feature type="compositionally biased region" description="Polar residues" evidence="1">
    <location>
        <begin position="66"/>
        <end position="76"/>
    </location>
</feature>
<gene>
    <name evidence="2" type="ordered locus">Os06g0669075</name>
    <name evidence="2" type="ORF">OSNPB_060669075</name>
</gene>